<dbReference type="InterPro" id="IPR012902">
    <property type="entry name" value="N_methyl_site"/>
</dbReference>
<dbReference type="PATRIC" id="fig|211586.12.peg.818"/>
<reference evidence="2 3" key="4">
    <citation type="journal article" date="2011" name="BMC Genomics">
        <title>Genome-wide protein localization prediction strategies for gram negative bacteria.</title>
        <authorList>
            <person name="Romine M.F."/>
        </authorList>
    </citation>
    <scope>NUCLEOTIDE SEQUENCE [LARGE SCALE GENOMIC DNA]</scope>
    <source>
        <strain evidence="3">ATCC 700550 / JCM 31522 / CIP 106686 / LMG 19005 / NCIMB 14063 / MR-1</strain>
    </source>
</reference>
<dbReference type="InterPro" id="IPR045584">
    <property type="entry name" value="Pilin-like"/>
</dbReference>
<dbReference type="BioCyc" id="SONE211586:G1GMP-796-MONOMER"/>
<organism evidence="2 3">
    <name type="scientific">Shewanella oneidensis (strain ATCC 700550 / JCM 31522 / CIP 106686 / LMG 19005 / NCIMB 14063 / MR-1)</name>
    <dbReference type="NCBI Taxonomy" id="211586"/>
    <lineage>
        <taxon>Bacteria</taxon>
        <taxon>Pseudomonadati</taxon>
        <taxon>Pseudomonadota</taxon>
        <taxon>Gammaproteobacteria</taxon>
        <taxon>Alteromonadales</taxon>
        <taxon>Shewanellaceae</taxon>
        <taxon>Shewanella</taxon>
    </lineage>
</organism>
<dbReference type="GO" id="GO:0043683">
    <property type="term" value="P:type IV pilus assembly"/>
    <property type="evidence" value="ECO:0007669"/>
    <property type="project" value="InterPro"/>
</dbReference>
<dbReference type="OrthoDB" id="5296638at2"/>
<evidence type="ECO:0007829" key="4">
    <source>
        <dbReference type="PDB" id="4D40"/>
    </source>
</evidence>
<reference evidence="2 3" key="1">
    <citation type="journal article" date="2002" name="Nat. Biotechnol.">
        <title>Genome sequence of the dissimilatory metal ion-reducing bacterium Shewanella oneidensis.</title>
        <authorList>
            <person name="Heidelberg J.F."/>
            <person name="Paulsen I.T."/>
            <person name="Nelson K.E."/>
            <person name="Gaidos E.J."/>
            <person name="Nelson W.C."/>
            <person name="Read T.D."/>
            <person name="Eisen J.A."/>
            <person name="Seshadri R."/>
            <person name="Ward N."/>
            <person name="Methe B."/>
            <person name="Clayton R.A."/>
            <person name="Meyer T."/>
            <person name="Tsapin A."/>
            <person name="Scott J."/>
            <person name="Beanan M."/>
            <person name="Brinkac L."/>
            <person name="Daugherty S."/>
            <person name="DeBoy R.T."/>
            <person name="Dodson R.J."/>
            <person name="Durkin A.S."/>
            <person name="Haft D.H."/>
            <person name="Kolonay J.F."/>
            <person name="Madupu R."/>
            <person name="Peterson J.D."/>
            <person name="Umayam L.A."/>
            <person name="White O."/>
            <person name="Wolf A.M."/>
            <person name="Vamathevan J."/>
            <person name="Weidman J."/>
            <person name="Impraim M."/>
            <person name="Lee K."/>
            <person name="Berry K."/>
            <person name="Lee C."/>
            <person name="Mueller J."/>
            <person name="Khouri H."/>
            <person name="Gill J."/>
            <person name="Utterback T.R."/>
            <person name="McDonald L.A."/>
            <person name="Feldblyum T.V."/>
            <person name="Smith H.O."/>
            <person name="Venter J.C."/>
            <person name="Nealson K.H."/>
            <person name="Fraser C.M."/>
        </authorList>
    </citation>
    <scope>NUCLEOTIDE SEQUENCE [LARGE SCALE GENOMIC DNA]</scope>
    <source>
        <strain evidence="3">ATCC 700550 / JCM 31522 / CIP 106686 / LMG 19005 / NCIMB 14063 / MR-1</strain>
    </source>
</reference>
<reference evidence="2 3" key="2">
    <citation type="journal article" date="2005" name="Proteomics">
        <title>Global detection and characterization of hypothetical proteins in Shewanella oneidensis MR-1 using LC-MS based proteomics.</title>
        <authorList>
            <person name="Elias D.A."/>
            <person name="Monroe M.E."/>
            <person name="Marshall M.J."/>
            <person name="Romine M.F."/>
            <person name="Belieav A.S."/>
            <person name="Fredrickson J.K."/>
            <person name="Anderson G.A."/>
            <person name="Smith R.D."/>
            <person name="Lipton M.S."/>
        </authorList>
    </citation>
    <scope>NUCLEOTIDE SEQUENCE [LARGE SCALE GENOMIC DNA]</scope>
    <source>
        <strain evidence="3">ATCC 700550 / JCM 31522 / CIP 106686 / LMG 19005 / NCIMB 14063 / MR-1</strain>
    </source>
</reference>
<dbReference type="PDBsum" id="4US7"/>
<dbReference type="PANTHER" id="PTHR30093:SF47">
    <property type="entry name" value="TYPE IV PILUS NON-CORE MINOR PILIN PILE"/>
    <property type="match status" value="1"/>
</dbReference>
<dbReference type="PANTHER" id="PTHR30093">
    <property type="entry name" value="GENERAL SECRETION PATHWAY PROTEIN G"/>
    <property type="match status" value="1"/>
</dbReference>
<gene>
    <name evidence="2" type="ordered locus">SO_0854</name>
</gene>
<evidence type="ECO:0000313" key="2">
    <source>
        <dbReference type="EMBL" id="AAN53930.1"/>
    </source>
</evidence>
<dbReference type="Gene3D" id="3.30.700.10">
    <property type="entry name" value="Glycoprotein, Type 4 Pilin"/>
    <property type="match status" value="1"/>
</dbReference>
<dbReference type="STRING" id="211586.SO_0854"/>
<dbReference type="AlphaFoldDB" id="Q8EII5"/>
<dbReference type="SMR" id="Q8EII5"/>
<keyword evidence="1" id="KW-0812">Transmembrane</keyword>
<dbReference type="Proteomes" id="UP000008186">
    <property type="component" value="Chromosome"/>
</dbReference>
<proteinExistence type="evidence at protein level"/>
<dbReference type="HOGENOM" id="CLU_091705_6_3_6"/>
<sequence>MNTLQKGFTLIELMIAVAIIGILAAIAIPSFNEYLKQGRRFDAQQYLVTSAQALERHYSRNGLYPASQSLANSPYYSFSYTPTADKFGFSLKAVPTNRQSDPCGTLSLDHKGVRVPATNCWSH</sequence>
<reference evidence="2 3" key="3">
    <citation type="journal article" date="2008" name="Appl. Environ. Microbiol.">
        <title>Identification of mobile elements and pseudogenes in the Shewanella oneidensis MR-1 genome.</title>
        <authorList>
            <person name="Romine M.F."/>
            <person name="Carlson T.S."/>
            <person name="Norbeck A.D."/>
            <person name="McCue L.A."/>
            <person name="Lipton M.S."/>
        </authorList>
    </citation>
    <scope>NUCLEOTIDE SEQUENCE [LARGE SCALE GENOMIC DNA]</scope>
    <source>
        <strain evidence="3">ATCC 700550 / JCM 31522 / CIP 106686 / LMG 19005 / NCIMB 14063 / MR-1</strain>
    </source>
</reference>
<dbReference type="EvolutionaryTrace" id="Q8EII5"/>
<evidence type="ECO:0000256" key="1">
    <source>
        <dbReference type="SAM" id="Phobius"/>
    </source>
</evidence>
<dbReference type="KEGG" id="son:SO_0854"/>
<dbReference type="InterPro" id="IPR031982">
    <property type="entry name" value="PilE-like"/>
</dbReference>
<dbReference type="PDB" id="4D40">
    <property type="method" value="X-ray"/>
    <property type="resolution" value="1.67 A"/>
    <property type="chains" value="A/B=36-123"/>
</dbReference>
<dbReference type="Pfam" id="PF16732">
    <property type="entry name" value="ComP_DUS"/>
    <property type="match status" value="1"/>
</dbReference>
<evidence type="ECO:0007829" key="5">
    <source>
        <dbReference type="PDB" id="4US7"/>
    </source>
</evidence>
<keyword evidence="3" id="KW-1185">Reference proteome</keyword>
<protein>
    <submittedName>
        <fullName evidence="2">PilD processed protein</fullName>
    </submittedName>
</protein>
<dbReference type="PhylomeDB" id="Q8EII5"/>
<dbReference type="RefSeq" id="WP_011071144.1">
    <property type="nucleotide sequence ID" value="NC_004347.2"/>
</dbReference>
<dbReference type="eggNOG" id="COG4968">
    <property type="taxonomic scope" value="Bacteria"/>
</dbReference>
<feature type="disulfide bond" evidence="4 5">
    <location>
        <begin position="103"/>
        <end position="120"/>
    </location>
</feature>
<dbReference type="PROSITE" id="PS00409">
    <property type="entry name" value="PROKAR_NTER_METHYL"/>
    <property type="match status" value="1"/>
</dbReference>
<dbReference type="NCBIfam" id="TIGR02532">
    <property type="entry name" value="IV_pilin_GFxxxE"/>
    <property type="match status" value="1"/>
</dbReference>
<reference evidence="4 5" key="5">
    <citation type="journal article" date="2015" name="BMC Struct. Biol.">
        <title>High-resolution structure of a type IV pilin from the metal-reducing bacterium Shewanella oneidensis.</title>
        <authorList>
            <person name="Gorgel M."/>
            <person name="Ulstrup J.J."/>
            <person name="Boggild A."/>
            <person name="Jones N.C."/>
            <person name="Hoffmann S.V."/>
            <person name="Nissen P."/>
            <person name="Boesen T."/>
        </authorList>
    </citation>
    <scope>X-RAY CRYSTALLOGRAPHY (1.67 ANGSTROMS) OF 36-123</scope>
    <scope>DISULFIDE BONDS</scope>
</reference>
<keyword evidence="1" id="KW-1133">Transmembrane helix</keyword>
<feature type="transmembrane region" description="Helical" evidence="1">
    <location>
        <begin position="13"/>
        <end position="31"/>
    </location>
</feature>
<dbReference type="PDB" id="4US7">
    <property type="method" value="X-ray"/>
    <property type="resolution" value="1.96 A"/>
    <property type="chains" value="A/B=36-123"/>
</dbReference>
<dbReference type="PDBsum" id="4D40"/>
<accession>Q8EII5</accession>
<dbReference type="SUPFAM" id="SSF54523">
    <property type="entry name" value="Pili subunits"/>
    <property type="match status" value="1"/>
</dbReference>
<keyword evidence="1" id="KW-0472">Membrane</keyword>
<dbReference type="PaxDb" id="211586-SO_0854"/>
<keyword evidence="4 5" id="KW-0002">3D-structure</keyword>
<dbReference type="Pfam" id="PF07963">
    <property type="entry name" value="N_methyl"/>
    <property type="match status" value="1"/>
</dbReference>
<name>Q8EII5_SHEON</name>
<dbReference type="EMBL" id="AE014299">
    <property type="protein sequence ID" value="AAN53930.1"/>
    <property type="molecule type" value="Genomic_DNA"/>
</dbReference>
<evidence type="ECO:0000313" key="3">
    <source>
        <dbReference type="Proteomes" id="UP000008186"/>
    </source>
</evidence>